<dbReference type="EMBL" id="JAPUAC010000004">
    <property type="protein sequence ID" value="MCZ2653981.1"/>
    <property type="molecule type" value="Genomic_DNA"/>
</dbReference>
<dbReference type="Gene3D" id="2.60.120.260">
    <property type="entry name" value="Galactose-binding domain-like"/>
    <property type="match status" value="1"/>
</dbReference>
<feature type="domain" description="SGNH hydrolase-type esterase" evidence="1">
    <location>
        <begin position="179"/>
        <end position="356"/>
    </location>
</feature>
<name>A0A0I9UIV1_BACFG</name>
<dbReference type="RefSeq" id="WP_032531985.1">
    <property type="nucleotide sequence ID" value="NZ_CAEUHN010000001.1"/>
</dbReference>
<evidence type="ECO:0000259" key="2">
    <source>
        <dbReference type="Pfam" id="PF14607"/>
    </source>
</evidence>
<proteinExistence type="predicted"/>
<dbReference type="PATRIC" id="fig|817.53.peg.4693"/>
<accession>A0A0I9UIV1</accession>
<reference evidence="5 6" key="3">
    <citation type="submission" date="2019-03" db="EMBL/GenBank/DDBJ databases">
        <title>Complete genome assembly of MDR B. fragilis.</title>
        <authorList>
            <person name="Sydenham T.V."/>
            <person name="Hasman H."/>
            <person name="Justesen U.S."/>
        </authorList>
    </citation>
    <scope>NUCLEOTIDE SEQUENCE [LARGE SCALE GENOMIC DNA]</scope>
    <source>
        <strain evidence="5 6">DCMOUH0067B</strain>
    </source>
</reference>
<dbReference type="Proteomes" id="UP000028294">
    <property type="component" value="Chromosome"/>
</dbReference>
<sequence length="360" mass="40448">MNRNLLLIVLLLISVECVAQWEWYDPQNNGGKSSSFIQNQGWNEDGGNYYRLPLRAKGKVRDKVWSLAGESAGLAICFKTDAKDIKVKYKATGGYSMLHMPATGVSGVDLYRDVDKGFCFGDYSFGDTIRYDYHIDRGSNVGREQEYTLYLPLYNRVEHLEIGVPVGSIFSFVPAMTDHPIVLYGTSIAQGACASRPGMAWGNIVSRSLEIPLINLGFSGNGKLEKEVVDFINEQNACVYILDCMANLTDSGEEEVKNLVKQAVWQIRKKHDTPVLLVEHAGYSNGITNQKQYDAYMRANIGQAKAYKELKKEGVKNLFYLSREELGYSTDSWVDYVHPSDFGMVRQAVAIEKKLKKIIK</sequence>
<dbReference type="Gene3D" id="3.40.50.1110">
    <property type="entry name" value="SGNH hydrolase"/>
    <property type="match status" value="1"/>
</dbReference>
<protein>
    <submittedName>
        <fullName evidence="4">SGNH/GDSL hydrolase family protein</fullName>
    </submittedName>
</protein>
<reference evidence="3" key="2">
    <citation type="submission" date="2014-07" db="EMBL/GenBank/DDBJ databases">
        <title>Genetics and epidemiology of antimicrobial resistance in B. fragilis group.</title>
        <authorList>
            <person name="Sydenham T.V."/>
            <person name="Hasman H."/>
            <person name="Kemp M."/>
            <person name="Justesen U.S."/>
        </authorList>
    </citation>
    <scope>NUCLEOTIDE SEQUENCE [LARGE SCALE GENOMIC DNA]</scope>
    <source>
        <strain evidence="3">DCMOUH0018B</strain>
    </source>
</reference>
<evidence type="ECO:0000313" key="3">
    <source>
        <dbReference type="EMBL" id="KFX72644.1"/>
    </source>
</evidence>
<dbReference type="InterPro" id="IPR036514">
    <property type="entry name" value="SGNH_hydro_sf"/>
</dbReference>
<dbReference type="Pfam" id="PF14607">
    <property type="entry name" value="GxDLY"/>
    <property type="match status" value="1"/>
</dbReference>
<gene>
    <name evidence="3" type="ORF">EE52_0222685</name>
    <name evidence="5" type="ORF">IA74_023260</name>
    <name evidence="4" type="ORF">O1422_07370</name>
</gene>
<dbReference type="AlphaFoldDB" id="A0A0I9UIV1"/>
<dbReference type="InterPro" id="IPR013830">
    <property type="entry name" value="SGNH_hydro"/>
</dbReference>
<dbReference type="InterPro" id="IPR032740">
    <property type="entry name" value="GxDLY"/>
</dbReference>
<evidence type="ECO:0000259" key="1">
    <source>
        <dbReference type="Pfam" id="PF14606"/>
    </source>
</evidence>
<evidence type="ECO:0000313" key="6">
    <source>
        <dbReference type="Proteomes" id="UP000028294"/>
    </source>
</evidence>
<organism evidence="3">
    <name type="scientific">Bacteroides fragilis</name>
    <dbReference type="NCBI Taxonomy" id="817"/>
    <lineage>
        <taxon>Bacteria</taxon>
        <taxon>Pseudomonadati</taxon>
        <taxon>Bacteroidota</taxon>
        <taxon>Bacteroidia</taxon>
        <taxon>Bacteroidales</taxon>
        <taxon>Bacteroidaceae</taxon>
        <taxon>Bacteroides</taxon>
    </lineage>
</organism>
<feature type="domain" description="SGNH hydrolase-type esterase N-terminal" evidence="2">
    <location>
        <begin position="22"/>
        <end position="168"/>
    </location>
</feature>
<reference evidence="3" key="1">
    <citation type="book" date="2014" name="THE 24TH EUROPEAN CONGRESS OF CLINICAL MICROBIOLOGY AND INFECTIOUS DISEASES" publisher="ECCMID 2014" city="Barcelona, Spain">
        <title>Identification of resistance genes in three multidrug-resistant Bacteroides fragilis isolates by whole genome sequencing.</title>
        <editorList>
            <person name="Unknown"/>
            <person name="A."/>
        </editorList>
        <authorList>
            <person name="Sydenham T.V."/>
            <person name="Hasman H."/>
            <person name="Wang M."/>
            <person name="Soki J."/>
            <person name="Nagy E."/>
            <person name="Justesen U.S."/>
        </authorList>
    </citation>
    <scope>NUCLEOTIDE SEQUENCE</scope>
    <source>
        <strain evidence="3">DCMOUH0018B</strain>
    </source>
</reference>
<reference evidence="4" key="4">
    <citation type="submission" date="2022-12" db="EMBL/GenBank/DDBJ databases">
        <title>Development of a Multilocus Sequence Typing Scheme for Bacteroides fragilis Based on Whole Genome Sequencing Data and Clinical Application.</title>
        <authorList>
            <person name="Nielsen F.D."/>
            <person name="Justesen U.S."/>
        </authorList>
    </citation>
    <scope>NUCLEOTIDE SEQUENCE</scope>
    <source>
        <strain evidence="4">BF_BC_ODE_DK_2015_2</strain>
    </source>
</reference>
<dbReference type="SUPFAM" id="SSF52266">
    <property type="entry name" value="SGNH hydrolase"/>
    <property type="match status" value="1"/>
</dbReference>
<keyword evidence="4" id="KW-0378">Hydrolase</keyword>
<dbReference type="GO" id="GO:0016788">
    <property type="term" value="F:hydrolase activity, acting on ester bonds"/>
    <property type="evidence" value="ECO:0007669"/>
    <property type="project" value="UniProtKB-ARBA"/>
</dbReference>
<evidence type="ECO:0000313" key="4">
    <source>
        <dbReference type="EMBL" id="MCZ2653981.1"/>
    </source>
</evidence>
<dbReference type="EMBL" id="JMZZ02000226">
    <property type="protein sequence ID" value="KFX72644.1"/>
    <property type="molecule type" value="Genomic_DNA"/>
</dbReference>
<dbReference type="Proteomes" id="UP001075704">
    <property type="component" value="Unassembled WGS sequence"/>
</dbReference>
<evidence type="ECO:0000313" key="5">
    <source>
        <dbReference type="EMBL" id="QCQ38782.1"/>
    </source>
</evidence>
<dbReference type="EMBL" id="CP036553">
    <property type="protein sequence ID" value="QCQ38782.1"/>
    <property type="molecule type" value="Genomic_DNA"/>
</dbReference>
<dbReference type="Pfam" id="PF14606">
    <property type="entry name" value="Lipase_GDSL_3"/>
    <property type="match status" value="1"/>
</dbReference>